<evidence type="ECO:0000259" key="2">
    <source>
        <dbReference type="PROSITE" id="PS51297"/>
    </source>
</evidence>
<accession>A0ABS8T9G5</accession>
<evidence type="ECO:0000313" key="4">
    <source>
        <dbReference type="Proteomes" id="UP000823775"/>
    </source>
</evidence>
<dbReference type="Proteomes" id="UP000823775">
    <property type="component" value="Unassembled WGS sequence"/>
</dbReference>
<dbReference type="EMBL" id="JACEIK010001251">
    <property type="protein sequence ID" value="MCD7467614.1"/>
    <property type="molecule type" value="Genomic_DNA"/>
</dbReference>
<reference evidence="3 4" key="1">
    <citation type="journal article" date="2021" name="BMC Genomics">
        <title>Datura genome reveals duplications of psychoactive alkaloid biosynthetic genes and high mutation rate following tissue culture.</title>
        <authorList>
            <person name="Rajewski A."/>
            <person name="Carter-House D."/>
            <person name="Stajich J."/>
            <person name="Litt A."/>
        </authorList>
    </citation>
    <scope>NUCLEOTIDE SEQUENCE [LARGE SCALE GENOMIC DNA]</scope>
    <source>
        <strain evidence="3">AR-01</strain>
    </source>
</reference>
<dbReference type="Pfam" id="PF01486">
    <property type="entry name" value="K-box"/>
    <property type="match status" value="1"/>
</dbReference>
<keyword evidence="1" id="KW-0175">Coiled coil</keyword>
<dbReference type="PANTHER" id="PTHR48019">
    <property type="entry name" value="SERUM RESPONSE FACTOR HOMOLOG"/>
    <property type="match status" value="1"/>
</dbReference>
<organism evidence="3 4">
    <name type="scientific">Datura stramonium</name>
    <name type="common">Jimsonweed</name>
    <name type="synonym">Common thornapple</name>
    <dbReference type="NCBI Taxonomy" id="4076"/>
    <lineage>
        <taxon>Eukaryota</taxon>
        <taxon>Viridiplantae</taxon>
        <taxon>Streptophyta</taxon>
        <taxon>Embryophyta</taxon>
        <taxon>Tracheophyta</taxon>
        <taxon>Spermatophyta</taxon>
        <taxon>Magnoliopsida</taxon>
        <taxon>eudicotyledons</taxon>
        <taxon>Gunneridae</taxon>
        <taxon>Pentapetalae</taxon>
        <taxon>asterids</taxon>
        <taxon>lamiids</taxon>
        <taxon>Solanales</taxon>
        <taxon>Solanaceae</taxon>
        <taxon>Solanoideae</taxon>
        <taxon>Datureae</taxon>
        <taxon>Datura</taxon>
    </lineage>
</organism>
<proteinExistence type="predicted"/>
<dbReference type="PROSITE" id="PS51297">
    <property type="entry name" value="K_BOX"/>
    <property type="match status" value="1"/>
</dbReference>
<feature type="domain" description="K-box" evidence="2">
    <location>
        <begin position="71"/>
        <end position="161"/>
    </location>
</feature>
<gene>
    <name evidence="3" type="ORF">HAX54_005157</name>
</gene>
<comment type="caution">
    <text evidence="3">The sequence shown here is derived from an EMBL/GenBank/DDBJ whole genome shotgun (WGS) entry which is preliminary data.</text>
</comment>
<name>A0ABS8T9G5_DATST</name>
<feature type="coiled-coil region" evidence="1">
    <location>
        <begin position="47"/>
        <end position="154"/>
    </location>
</feature>
<evidence type="ECO:0000313" key="3">
    <source>
        <dbReference type="EMBL" id="MCD7467614.1"/>
    </source>
</evidence>
<keyword evidence="4" id="KW-1185">Reference proteome</keyword>
<dbReference type="InterPro" id="IPR050142">
    <property type="entry name" value="MADS-box/MEF2_TF"/>
</dbReference>
<dbReference type="InterPro" id="IPR002487">
    <property type="entry name" value="TF_Kbox"/>
</dbReference>
<evidence type="ECO:0000256" key="1">
    <source>
        <dbReference type="SAM" id="Coils"/>
    </source>
</evidence>
<sequence>MYVTHLRMSYHMKTMKLQSFCLVSLATKIFSEIFLNLGLNLRRCSSIQEVIERYKRHTKDKVQSENQSVDMQHTKQETESLKKKIELLESSKRKLLGEGLESCTLEEIQQIEKQLERSVSTIRARKMQVYKEQMERLKEKEKSLAAENVMLREKFGGLQERTKSDVCIEGGSDKSDVETELFIGPPHDSRIRRTIHH</sequence>
<protein>
    <recommendedName>
        <fullName evidence="2">K-box domain-containing protein</fullName>
    </recommendedName>
</protein>